<evidence type="ECO:0000313" key="3">
    <source>
        <dbReference type="EMBL" id="KIH76499.1"/>
    </source>
</evidence>
<dbReference type="InterPro" id="IPR004843">
    <property type="entry name" value="Calcineurin-like_PHP"/>
</dbReference>
<evidence type="ECO:0000256" key="1">
    <source>
        <dbReference type="ARBA" id="ARBA00022801"/>
    </source>
</evidence>
<dbReference type="PIRSF" id="PIRSF033091">
    <property type="entry name" value="Pesterase_YhaO"/>
    <property type="match status" value="1"/>
</dbReference>
<evidence type="ECO:0000313" key="4">
    <source>
        <dbReference type="Proteomes" id="UP000035068"/>
    </source>
</evidence>
<dbReference type="SUPFAM" id="SSF56300">
    <property type="entry name" value="Metallo-dependent phosphatases"/>
    <property type="match status" value="1"/>
</dbReference>
<reference evidence="3 4" key="1">
    <citation type="submission" date="2014-12" db="EMBL/GenBank/DDBJ databases">
        <title>Genomes of Geoalkalibacter ferrihydriticus and Geoalkalibacter subterraneus, two haloalkaliphilic metal-reducing members of the Geobacteraceae.</title>
        <authorList>
            <person name="Badalamenti J.P."/>
            <person name="Torres C.I."/>
            <person name="Krajmalnik-Brown R."/>
            <person name="Bond D.R."/>
        </authorList>
    </citation>
    <scope>NUCLEOTIDE SEQUENCE [LARGE SCALE GENOMIC DNA]</scope>
    <source>
        <strain evidence="3 4">DSM 17813</strain>
    </source>
</reference>
<dbReference type="InterPro" id="IPR014576">
    <property type="entry name" value="Pesterase_YhaO"/>
</dbReference>
<dbReference type="PANTHER" id="PTHR30337">
    <property type="entry name" value="COMPONENT OF ATP-DEPENDENT DSDNA EXONUCLEASE"/>
    <property type="match status" value="1"/>
</dbReference>
<proteinExistence type="predicted"/>
<dbReference type="PANTHER" id="PTHR30337:SF7">
    <property type="entry name" value="PHOSPHOESTERASE"/>
    <property type="match status" value="1"/>
</dbReference>
<dbReference type="AlphaFoldDB" id="A0A0C2DSQ8"/>
<dbReference type="Proteomes" id="UP000035068">
    <property type="component" value="Unassembled WGS sequence"/>
</dbReference>
<comment type="caution">
    <text evidence="3">The sequence shown here is derived from an EMBL/GenBank/DDBJ whole genome shotgun (WGS) entry which is preliminary data.</text>
</comment>
<evidence type="ECO:0000259" key="2">
    <source>
        <dbReference type="Pfam" id="PF00149"/>
    </source>
</evidence>
<name>A0A0C2DSQ8_9BACT</name>
<gene>
    <name evidence="3" type="ORF">GFER_09950</name>
</gene>
<dbReference type="Gene3D" id="3.60.21.10">
    <property type="match status" value="1"/>
</dbReference>
<dbReference type="EMBL" id="JWJD01000003">
    <property type="protein sequence ID" value="KIH76499.1"/>
    <property type="molecule type" value="Genomic_DNA"/>
</dbReference>
<dbReference type="CDD" id="cd00840">
    <property type="entry name" value="MPP_Mre11_N"/>
    <property type="match status" value="1"/>
</dbReference>
<dbReference type="InterPro" id="IPR050535">
    <property type="entry name" value="DNA_Repair-Maintenance_Comp"/>
</dbReference>
<protein>
    <submittedName>
        <fullName evidence="3">Metallophosphoesterase</fullName>
    </submittedName>
</protein>
<dbReference type="InterPro" id="IPR029052">
    <property type="entry name" value="Metallo-depent_PP-like"/>
</dbReference>
<dbReference type="InterPro" id="IPR041796">
    <property type="entry name" value="Mre11_N"/>
</dbReference>
<organism evidence="3 4">
    <name type="scientific">Geoalkalibacter ferrihydriticus DSM 17813</name>
    <dbReference type="NCBI Taxonomy" id="1121915"/>
    <lineage>
        <taxon>Bacteria</taxon>
        <taxon>Pseudomonadati</taxon>
        <taxon>Thermodesulfobacteriota</taxon>
        <taxon>Desulfuromonadia</taxon>
        <taxon>Desulfuromonadales</taxon>
        <taxon>Geoalkalibacteraceae</taxon>
        <taxon>Geoalkalibacter</taxon>
    </lineage>
</organism>
<keyword evidence="4" id="KW-1185">Reference proteome</keyword>
<sequence>MFRFIHAADIHLDSPLRGLEVYPDAPLEEIRAATRRAFDNLVGLALEEQVDFVLLCGDLYDGDWKDYNTGLYFAQRMGRLHQAGIRVFIVSGNHDAASHITRHLQLPDNVHVFSTKKAQTVHVKEHGLALHGQGYAHRAVSDNLAADYPQGEAGWFNIGLLHTALNGRPGHEPYAPCSLDQLRAKGYQYWALGHVHQREVVSEAPWVVFPGNIQGRHIRETGAKGCTLVRVADGEVTDIEHRALDVLRWTRCDVDLSAAENEEEVYGQVRAALEENKLQAEGRTLALRLILSGRTPVHALLQKHVAHWVEEVRGLAATLGDLWLEKVGFATQAPDGGADLLNEDSPFAGLLRSLADVQLDNHRLYDLVPELEELRNRLPAELLGGADPFDPTQPAQFAELQQDVRELLLARLLHQGRGV</sequence>
<dbReference type="Pfam" id="PF00149">
    <property type="entry name" value="Metallophos"/>
    <property type="match status" value="1"/>
</dbReference>
<feature type="domain" description="Calcineurin-like phosphoesterase" evidence="2">
    <location>
        <begin position="2"/>
        <end position="197"/>
    </location>
</feature>
<dbReference type="RefSeq" id="WP_040099079.1">
    <property type="nucleotide sequence ID" value="NZ_JWJD01000003.1"/>
</dbReference>
<keyword evidence="1" id="KW-0378">Hydrolase</keyword>
<dbReference type="GO" id="GO:0016787">
    <property type="term" value="F:hydrolase activity"/>
    <property type="evidence" value="ECO:0007669"/>
    <property type="project" value="UniProtKB-KW"/>
</dbReference>
<accession>A0A0C2DSQ8</accession>